<organism evidence="1 2">
    <name type="scientific">Bradyrhizobium erythrophlei</name>
    <dbReference type="NCBI Taxonomy" id="1437360"/>
    <lineage>
        <taxon>Bacteria</taxon>
        <taxon>Pseudomonadati</taxon>
        <taxon>Pseudomonadota</taxon>
        <taxon>Alphaproteobacteria</taxon>
        <taxon>Hyphomicrobiales</taxon>
        <taxon>Nitrobacteraceae</taxon>
        <taxon>Bradyrhizobium</taxon>
    </lineage>
</organism>
<protein>
    <submittedName>
        <fullName evidence="1">Uncharacterized protein</fullName>
    </submittedName>
</protein>
<proteinExistence type="predicted"/>
<dbReference type="Proteomes" id="UP000184096">
    <property type="component" value="Chromosome I"/>
</dbReference>
<evidence type="ECO:0000313" key="1">
    <source>
        <dbReference type="EMBL" id="SHN81033.1"/>
    </source>
</evidence>
<accession>A0A1M7UDG0</accession>
<dbReference type="AlphaFoldDB" id="A0A1M7UDG0"/>
<dbReference type="EMBL" id="LT670849">
    <property type="protein sequence ID" value="SHN81033.1"/>
    <property type="molecule type" value="Genomic_DNA"/>
</dbReference>
<gene>
    <name evidence="1" type="ORF">SAMN05444170_4588</name>
</gene>
<reference evidence="2" key="1">
    <citation type="submission" date="2016-11" db="EMBL/GenBank/DDBJ databases">
        <authorList>
            <person name="Varghese N."/>
            <person name="Submissions S."/>
        </authorList>
    </citation>
    <scope>NUCLEOTIDE SEQUENCE [LARGE SCALE GENOMIC DNA]</scope>
    <source>
        <strain evidence="2">GAS401</strain>
    </source>
</reference>
<evidence type="ECO:0000313" key="2">
    <source>
        <dbReference type="Proteomes" id="UP000184096"/>
    </source>
</evidence>
<keyword evidence="2" id="KW-1185">Reference proteome</keyword>
<name>A0A1M7UDG0_9BRAD</name>
<sequence>MTLEARLAEEAVKLRKEAQGTPHGIERERLMRRARQAETGSHISEWLRSAGLQPPK</sequence>